<protein>
    <submittedName>
        <fullName evidence="1">Uncharacterized protein</fullName>
    </submittedName>
</protein>
<proteinExistence type="predicted"/>
<dbReference type="Proteomes" id="UP000256977">
    <property type="component" value="Unassembled WGS sequence"/>
</dbReference>
<comment type="caution">
    <text evidence="1">The sequence shown here is derived from an EMBL/GenBank/DDBJ whole genome shotgun (WGS) entry which is preliminary data.</text>
</comment>
<dbReference type="EMBL" id="QRDZ01000017">
    <property type="protein sequence ID" value="RED75183.1"/>
    <property type="molecule type" value="Genomic_DNA"/>
</dbReference>
<accession>A0A3D9JM57</accession>
<evidence type="ECO:0000313" key="2">
    <source>
        <dbReference type="Proteomes" id="UP000256977"/>
    </source>
</evidence>
<dbReference type="AlphaFoldDB" id="A0A3D9JM57"/>
<name>A0A3D9JM57_9BACL</name>
<organism evidence="1 2">
    <name type="scientific">Cohnella phaseoli</name>
    <dbReference type="NCBI Taxonomy" id="456490"/>
    <lineage>
        <taxon>Bacteria</taxon>
        <taxon>Bacillati</taxon>
        <taxon>Bacillota</taxon>
        <taxon>Bacilli</taxon>
        <taxon>Bacillales</taxon>
        <taxon>Paenibacillaceae</taxon>
        <taxon>Cohnella</taxon>
    </lineage>
</organism>
<reference evidence="1 2" key="1">
    <citation type="submission" date="2018-07" db="EMBL/GenBank/DDBJ databases">
        <title>Genomic Encyclopedia of Type Strains, Phase III (KMG-III): the genomes of soil and plant-associated and newly described type strains.</title>
        <authorList>
            <person name="Whitman W."/>
        </authorList>
    </citation>
    <scope>NUCLEOTIDE SEQUENCE [LARGE SCALE GENOMIC DNA]</scope>
    <source>
        <strain evidence="1 2">CECT 7287</strain>
    </source>
</reference>
<keyword evidence="2" id="KW-1185">Reference proteome</keyword>
<gene>
    <name evidence="1" type="ORF">DFP98_117155</name>
</gene>
<sequence>MALDCYFKDRAGLIVYHYPINDSLHKSIFSRNFQAIGFPILARLKDYYNDHIISLDEIPIIINELKTLKPQMPEQLQNNIAELIDLLSDVRIYEIECFCD</sequence>
<evidence type="ECO:0000313" key="1">
    <source>
        <dbReference type="EMBL" id="RED75183.1"/>
    </source>
</evidence>